<proteinExistence type="predicted"/>
<dbReference type="Pfam" id="PF13181">
    <property type="entry name" value="TPR_8"/>
    <property type="match status" value="1"/>
</dbReference>
<dbReference type="SMART" id="SM00530">
    <property type="entry name" value="HTH_XRE"/>
    <property type="match status" value="1"/>
</dbReference>
<feature type="domain" description="HTH cro/C1-type" evidence="2">
    <location>
        <begin position="11"/>
        <end position="64"/>
    </location>
</feature>
<organism evidence="3 4">
    <name type="scientific">Thermopolyspora flexuosa</name>
    <dbReference type="NCBI Taxonomy" id="103836"/>
    <lineage>
        <taxon>Bacteria</taxon>
        <taxon>Bacillati</taxon>
        <taxon>Actinomycetota</taxon>
        <taxon>Actinomycetes</taxon>
        <taxon>Streptosporangiales</taxon>
        <taxon>Streptosporangiaceae</taxon>
        <taxon>Thermopolyspora</taxon>
    </lineage>
</organism>
<dbReference type="GO" id="GO:0003677">
    <property type="term" value="F:DNA binding"/>
    <property type="evidence" value="ECO:0007669"/>
    <property type="project" value="UniProtKB-KW"/>
</dbReference>
<dbReference type="InterPro" id="IPR050807">
    <property type="entry name" value="TransReg_Diox_bact_type"/>
</dbReference>
<dbReference type="AlphaFoldDB" id="A0A543IWE1"/>
<dbReference type="EMBL" id="VFPQ01000001">
    <property type="protein sequence ID" value="TQM74896.1"/>
    <property type="molecule type" value="Genomic_DNA"/>
</dbReference>
<dbReference type="InterPro" id="IPR001387">
    <property type="entry name" value="Cro/C1-type_HTH"/>
</dbReference>
<dbReference type="Gene3D" id="1.10.260.40">
    <property type="entry name" value="lambda repressor-like DNA-binding domains"/>
    <property type="match status" value="1"/>
</dbReference>
<keyword evidence="1" id="KW-0238">DNA-binding</keyword>
<dbReference type="SUPFAM" id="SSF48452">
    <property type="entry name" value="TPR-like"/>
    <property type="match status" value="3"/>
</dbReference>
<dbReference type="SUPFAM" id="SSF47413">
    <property type="entry name" value="lambda repressor-like DNA-binding domains"/>
    <property type="match status" value="1"/>
</dbReference>
<evidence type="ECO:0000313" key="4">
    <source>
        <dbReference type="Proteomes" id="UP000319213"/>
    </source>
</evidence>
<keyword evidence="4" id="KW-1185">Reference proteome</keyword>
<dbReference type="GO" id="GO:0003700">
    <property type="term" value="F:DNA-binding transcription factor activity"/>
    <property type="evidence" value="ECO:0007669"/>
    <property type="project" value="TreeGrafter"/>
</dbReference>
<dbReference type="OrthoDB" id="3675359at2"/>
<dbReference type="PROSITE" id="PS50943">
    <property type="entry name" value="HTH_CROC1"/>
    <property type="match status" value="1"/>
</dbReference>
<dbReference type="InterPro" id="IPR010982">
    <property type="entry name" value="Lambda_DNA-bd_dom_sf"/>
</dbReference>
<dbReference type="RefSeq" id="WP_142259000.1">
    <property type="nucleotide sequence ID" value="NZ_BMPV01000003.1"/>
</dbReference>
<evidence type="ECO:0000313" key="3">
    <source>
        <dbReference type="EMBL" id="TQM74896.1"/>
    </source>
</evidence>
<gene>
    <name evidence="3" type="ORF">FHX40_1582</name>
</gene>
<dbReference type="GO" id="GO:0005829">
    <property type="term" value="C:cytosol"/>
    <property type="evidence" value="ECO:0007669"/>
    <property type="project" value="TreeGrafter"/>
</dbReference>
<accession>A0A543IWE1</accession>
<name>A0A543IWE1_9ACTN</name>
<dbReference type="Proteomes" id="UP000319213">
    <property type="component" value="Unassembled WGS sequence"/>
</dbReference>
<dbReference type="InterPro" id="IPR011990">
    <property type="entry name" value="TPR-like_helical_dom_sf"/>
</dbReference>
<sequence length="430" mass="47461">MSSQDPISKRIKEMRLQRGLSQAQLAHPELSDSYISLIESGSRKPTPAVLELLASKLGCSVSYLLHGVTAEELEDLELNLRYARLALDNGEVMEARRRYAELLDNPNISQLPTHRQEAEYGMALATEACGDLDEAIAILRRIQDTAGDSLTRERRIAIAIALCRCYRQRGDLTMAVDVAEETMSAMSEQGWTDDLVELGATLLSAYLERGDLLRAHHFSSQLMEAAEKLGSPRAIVAASWNAATAADLSGRGEEAVPLAERALAVQSETGEPRNLARLRVDYAFIRLRTRPHEAAVCREILLRAERELGESAASTVDLADCLLHLAHAEITLGRAEEAVDYATRALSLLDDTTPDLRADVHLMRGHAYLLLQRRTEALTEINEAEKLLNRLPSSRITAENWMAAAALLEELAEPERSILAYQRAMECGGL</sequence>
<comment type="caution">
    <text evidence="3">The sequence shown here is derived from an EMBL/GenBank/DDBJ whole genome shotgun (WGS) entry which is preliminary data.</text>
</comment>
<dbReference type="CDD" id="cd00093">
    <property type="entry name" value="HTH_XRE"/>
    <property type="match status" value="1"/>
</dbReference>
<dbReference type="PANTHER" id="PTHR46797">
    <property type="entry name" value="HTH-TYPE TRANSCRIPTIONAL REGULATOR"/>
    <property type="match status" value="1"/>
</dbReference>
<reference evidence="3 4" key="1">
    <citation type="submission" date="2019-06" db="EMBL/GenBank/DDBJ databases">
        <title>Sequencing the genomes of 1000 actinobacteria strains.</title>
        <authorList>
            <person name="Klenk H.-P."/>
        </authorList>
    </citation>
    <scope>NUCLEOTIDE SEQUENCE [LARGE SCALE GENOMIC DNA]</scope>
    <source>
        <strain evidence="3 4">DSM 43186</strain>
    </source>
</reference>
<dbReference type="Pfam" id="PF01381">
    <property type="entry name" value="HTH_3"/>
    <property type="match status" value="1"/>
</dbReference>
<dbReference type="Gene3D" id="1.25.40.10">
    <property type="entry name" value="Tetratricopeptide repeat domain"/>
    <property type="match status" value="2"/>
</dbReference>
<evidence type="ECO:0000259" key="2">
    <source>
        <dbReference type="PROSITE" id="PS50943"/>
    </source>
</evidence>
<dbReference type="InterPro" id="IPR019734">
    <property type="entry name" value="TPR_rpt"/>
</dbReference>
<dbReference type="PANTHER" id="PTHR46797:SF1">
    <property type="entry name" value="METHYLPHOSPHONATE SYNTHASE"/>
    <property type="match status" value="1"/>
</dbReference>
<protein>
    <submittedName>
        <fullName evidence="3">Tetratricopeptide repeat protein</fullName>
    </submittedName>
</protein>
<evidence type="ECO:0000256" key="1">
    <source>
        <dbReference type="ARBA" id="ARBA00023125"/>
    </source>
</evidence>
<dbReference type="SMART" id="SM00028">
    <property type="entry name" value="TPR"/>
    <property type="match status" value="4"/>
</dbReference>